<evidence type="ECO:0000256" key="14">
    <source>
        <dbReference type="PROSITE-ProRule" id="PRU00121"/>
    </source>
</evidence>
<dbReference type="InterPro" id="IPR013783">
    <property type="entry name" value="Ig-like_fold"/>
</dbReference>
<comment type="subcellular location">
    <subcellularLocation>
        <location evidence="1">Membrane</location>
        <topology evidence="1">Single-pass type I membrane protein</topology>
    </subcellularLocation>
</comment>
<dbReference type="SMART" id="SM00130">
    <property type="entry name" value="KR"/>
    <property type="match status" value="1"/>
</dbReference>
<sequence>MRNLLHFSSGLILFYVFSVDYLASGEFDLSRLSEVCLDGTFGYKCSYRCRCYRDQVCNKETGVCPRGRCAEGFWGPRCQLSNNCFYNGQAKNYMGTKAVTDNLYTCQRWETQEPHRHSYTVTDFPDPTMPDNYCRTTQDSARPWCYTTNKDQRWEHCNINNCNCPAGRFGNNCEHECHCADQSEACDSILGMCSSGCAQGWDGFNCQKLINKKKRSSTYVWGIRLVPLCSESYRCRCYNGPTFRPCTPNALYIATFNKCNTITIPKIMFFDNVKVNPGQSTTFNCTVSAFPVPAESEIRLMGPAGRRIAMIESTELGTDTRINLFQVDFVNKDDTFTCVVRSVSGQASRTVATNVYELPLLKNAPNVSVKGPGISSVIIEWPPWSRSRGDVGDPPILWYDVWMNKVGRSPEKYGIVTHMNCRGMCRYTLNDLDPNTEYAIRVSVRRDGDGGDGPLGAILYTKTKCSAPNSPPIIDELTADFEYNTSYPQTQIIVLWTDAAKSTWNCDNIAKYQVFITSSWKGFQPQAVHVSGDTPADAKNRKSVLVSDLNPGTEYCVRMSFSNDRSFVSPKSERKCAKTPKTTPLQPRNLRKVKSTSTTITVAWEQPYSPYSVVNTYHLAYWKATNQLSTKTGLEVVSNSLNVEHSITDLEPNTKYNIEVQATNSAGLGDPSFFVGFTDENLPSKIALFRNTSRSDTSITLEWEHSTITNGKLLYYLVRCKAEATLSFMDSHIKEAHVPMDKQSHLFTDLHPATKYLCSISASSRAGIGTATNIVVWTQSSELKEPPVPSIVDRTDTTITIKIGQVLDPTVSFYRVIVEETKRVAKREVPEMIKDVRLDFSTAVALGSRAYVTAQLNKQQPHVFGNFVVGDNQTYNGFYNAPLSPSKEYDVWYGAFAMVDGILRQSIVKAEKQVFAASIEPAPEANHVPVIVAVLVVFILLILVFALLLFLWRKRHMASEREKAEMPNFGPTIVPEPDTSTPSTPCDDVELEPLIEPCTTKNIAETEPVYGNVGACVIPSVRVEDLWDYVKQKKENDVEGFRTEYRLIPAGLTACCEVAQKSENKIKNRYGNIIAYDHTRVILTPVADDENDDYTNANYIDGYKREKAYIAAQGNCKPQKHHPWKLFIKTAFISTIYTDVNDEYSQYTPLFKTRKSRIYTNIQRRFIKNQMERHFRISRTLNQHIQKSNLSSQIIRFLIVYLTFFWTRYVLVRNSLLLFRQKIRLHDNLDNGPPIIHCSAGVGRTGTYIAIDVNLDQAKNEGIVDVHNFVQLMRTQRVNMVQTLEQYLFVYDVLLEALICGDTTVPVQKYLDTLSDLLQYDESISKTKMDEQFEVLRLLSATIEKDDSTSALHPENIFKNRSTEIIPANRCRPYLTTQVEDHNDYINAVFLNGYARKDAFIITQMPLPNTIVDFWRLIIDHNSYCIVMLNEIDKTDKTCEQYWTLETCGESYGPFIVETTAEIKSDPSVTVRDFTITNTLNPQEVPRVVRQFHFHRWPEGANVPNSKAALLELLDMVENWQKQSGNKPVTVHCMNGVLRSGLFVAANYVLERIKADKEVDVFQAVKQMRLNRPQLIDTLEQFKFCHEIAFEYLNNQHTFSTFS</sequence>
<keyword evidence="9 15" id="KW-1133">Transmembrane helix</keyword>
<evidence type="ECO:0000256" key="2">
    <source>
        <dbReference type="ARBA" id="ARBA00009580"/>
    </source>
</evidence>
<feature type="transmembrane region" description="Helical" evidence="15">
    <location>
        <begin position="1194"/>
        <end position="1211"/>
    </location>
</feature>
<protein>
    <recommendedName>
        <fullName evidence="3">protein-tyrosine-phosphatase</fullName>
        <ecNumber evidence="3">3.1.3.48</ecNumber>
    </recommendedName>
</protein>
<dbReference type="EMBL" id="UYJE01004422">
    <property type="protein sequence ID" value="VDI27858.1"/>
    <property type="molecule type" value="Genomic_DNA"/>
</dbReference>
<dbReference type="InterPro" id="IPR029021">
    <property type="entry name" value="Prot-tyrosine_phosphatase-like"/>
</dbReference>
<dbReference type="PANTHER" id="PTHR19134">
    <property type="entry name" value="RECEPTOR-TYPE TYROSINE-PROTEIN PHOSPHATASE"/>
    <property type="match status" value="1"/>
</dbReference>
<dbReference type="PROSITE" id="PS50070">
    <property type="entry name" value="KRINGLE_2"/>
    <property type="match status" value="1"/>
</dbReference>
<feature type="domain" description="Tyrosine specific protein phosphatases" evidence="18">
    <location>
        <begin position="1217"/>
        <end position="1288"/>
    </location>
</feature>
<evidence type="ECO:0000313" key="22">
    <source>
        <dbReference type="Proteomes" id="UP000596742"/>
    </source>
</evidence>
<dbReference type="PANTHER" id="PTHR19134:SF562">
    <property type="entry name" value="PROTEIN-TYROSINE-PHOSPHATASE"/>
    <property type="match status" value="1"/>
</dbReference>
<dbReference type="InterPro" id="IPR036116">
    <property type="entry name" value="FN3_sf"/>
</dbReference>
<dbReference type="PROSITE" id="PS50055">
    <property type="entry name" value="TYR_PHOSPHATASE_PTP"/>
    <property type="match status" value="2"/>
</dbReference>
<comment type="catalytic activity">
    <reaction evidence="13">
        <text>O-phospho-L-tyrosyl-[protein] + H2O = L-tyrosyl-[protein] + phosphate</text>
        <dbReference type="Rhea" id="RHEA:10684"/>
        <dbReference type="Rhea" id="RHEA-COMP:10136"/>
        <dbReference type="Rhea" id="RHEA-COMP:20101"/>
        <dbReference type="ChEBI" id="CHEBI:15377"/>
        <dbReference type="ChEBI" id="CHEBI:43474"/>
        <dbReference type="ChEBI" id="CHEBI:46858"/>
        <dbReference type="ChEBI" id="CHEBI:61978"/>
        <dbReference type="EC" id="3.1.3.48"/>
    </reaction>
</comment>
<evidence type="ECO:0000256" key="16">
    <source>
        <dbReference type="SAM" id="SignalP"/>
    </source>
</evidence>
<organism evidence="21 22">
    <name type="scientific">Mytilus galloprovincialis</name>
    <name type="common">Mediterranean mussel</name>
    <dbReference type="NCBI Taxonomy" id="29158"/>
    <lineage>
        <taxon>Eukaryota</taxon>
        <taxon>Metazoa</taxon>
        <taxon>Spiralia</taxon>
        <taxon>Lophotrochozoa</taxon>
        <taxon>Mollusca</taxon>
        <taxon>Bivalvia</taxon>
        <taxon>Autobranchia</taxon>
        <taxon>Pteriomorphia</taxon>
        <taxon>Mytilida</taxon>
        <taxon>Mytiloidea</taxon>
        <taxon>Mytilidae</taxon>
        <taxon>Mytilinae</taxon>
        <taxon>Mytilus</taxon>
    </lineage>
</organism>
<dbReference type="Proteomes" id="UP000596742">
    <property type="component" value="Unassembled WGS sequence"/>
</dbReference>
<evidence type="ECO:0000256" key="11">
    <source>
        <dbReference type="ARBA" id="ARBA00023157"/>
    </source>
</evidence>
<dbReference type="PROSITE" id="PS50056">
    <property type="entry name" value="TYR_PHOSPHATASE_2"/>
    <property type="match status" value="2"/>
</dbReference>
<dbReference type="FunFam" id="3.90.190.10:FF:000080">
    <property type="entry name" value="Receptor-type tyrosine-protein phosphatase mu"/>
    <property type="match status" value="1"/>
</dbReference>
<dbReference type="InterPro" id="IPR050348">
    <property type="entry name" value="Protein-Tyr_Phosphatase"/>
</dbReference>
<evidence type="ECO:0000256" key="6">
    <source>
        <dbReference type="ARBA" id="ARBA00022729"/>
    </source>
</evidence>
<evidence type="ECO:0000259" key="17">
    <source>
        <dbReference type="PROSITE" id="PS50055"/>
    </source>
</evidence>
<keyword evidence="7 21" id="KW-0378">Hydrolase</keyword>
<dbReference type="InterPro" id="IPR057598">
    <property type="entry name" value="Fn3_PTPRU"/>
</dbReference>
<keyword evidence="4 14" id="KW-0420">Kringle</keyword>
<dbReference type="InterPro" id="IPR000242">
    <property type="entry name" value="PTP_cat"/>
</dbReference>
<dbReference type="EC" id="3.1.3.48" evidence="3"/>
<dbReference type="Pfam" id="PF23144">
    <property type="entry name" value="Fn3_PTPRU"/>
    <property type="match status" value="1"/>
</dbReference>
<reference evidence="21" key="1">
    <citation type="submission" date="2018-11" db="EMBL/GenBank/DDBJ databases">
        <authorList>
            <person name="Alioto T."/>
            <person name="Alioto T."/>
        </authorList>
    </citation>
    <scope>NUCLEOTIDE SEQUENCE</scope>
</reference>
<evidence type="ECO:0000256" key="1">
    <source>
        <dbReference type="ARBA" id="ARBA00004479"/>
    </source>
</evidence>
<dbReference type="SUPFAM" id="SSF49265">
    <property type="entry name" value="Fibronectin type III"/>
    <property type="match status" value="3"/>
</dbReference>
<proteinExistence type="inferred from homology"/>
<dbReference type="Gene3D" id="2.60.40.10">
    <property type="entry name" value="Immunoglobulins"/>
    <property type="match status" value="5"/>
</dbReference>
<evidence type="ECO:0000256" key="8">
    <source>
        <dbReference type="ARBA" id="ARBA00022912"/>
    </source>
</evidence>
<dbReference type="CDD" id="cd00108">
    <property type="entry name" value="KR"/>
    <property type="match status" value="1"/>
</dbReference>
<keyword evidence="11 14" id="KW-1015">Disulfide bond</keyword>
<evidence type="ECO:0000313" key="21">
    <source>
        <dbReference type="EMBL" id="VDI27858.1"/>
    </source>
</evidence>
<evidence type="ECO:0000259" key="18">
    <source>
        <dbReference type="PROSITE" id="PS50056"/>
    </source>
</evidence>
<dbReference type="Gene3D" id="2.40.20.10">
    <property type="entry name" value="Plasminogen Kringle 4"/>
    <property type="match status" value="1"/>
</dbReference>
<evidence type="ECO:0000256" key="7">
    <source>
        <dbReference type="ARBA" id="ARBA00022801"/>
    </source>
</evidence>
<dbReference type="InterPro" id="IPR016130">
    <property type="entry name" value="Tyr_Pase_AS"/>
</dbReference>
<dbReference type="PRINTS" id="PR00018">
    <property type="entry name" value="KRINGLE"/>
</dbReference>
<feature type="domain" description="Fibronectin type-III" evidence="20">
    <location>
        <begin position="468"/>
        <end position="582"/>
    </location>
</feature>
<feature type="transmembrane region" description="Helical" evidence="15">
    <location>
        <begin position="930"/>
        <end position="952"/>
    </location>
</feature>
<evidence type="ECO:0000256" key="9">
    <source>
        <dbReference type="ARBA" id="ARBA00022989"/>
    </source>
</evidence>
<dbReference type="SUPFAM" id="SSF52799">
    <property type="entry name" value="(Phosphotyrosine protein) phosphatases II"/>
    <property type="match status" value="2"/>
</dbReference>
<evidence type="ECO:0000256" key="13">
    <source>
        <dbReference type="ARBA" id="ARBA00051722"/>
    </source>
</evidence>
<dbReference type="Pfam" id="PF00051">
    <property type="entry name" value="Kringle"/>
    <property type="match status" value="1"/>
</dbReference>
<feature type="domain" description="Tyrosine-protein phosphatase" evidence="17">
    <location>
        <begin position="1329"/>
        <end position="1592"/>
    </location>
</feature>
<evidence type="ECO:0000256" key="5">
    <source>
        <dbReference type="ARBA" id="ARBA00022692"/>
    </source>
</evidence>
<feature type="disulfide bond" evidence="14">
    <location>
        <begin position="106"/>
        <end position="145"/>
    </location>
</feature>
<dbReference type="InterPro" id="IPR003961">
    <property type="entry name" value="FN3_dom"/>
</dbReference>
<keyword evidence="21" id="KW-0675">Receptor</keyword>
<dbReference type="CDD" id="cd00063">
    <property type="entry name" value="FN3"/>
    <property type="match status" value="3"/>
</dbReference>
<feature type="domain" description="Fibronectin type-III" evidence="20">
    <location>
        <begin position="586"/>
        <end position="684"/>
    </location>
</feature>
<feature type="chain" id="PRO_5032692777" description="protein-tyrosine-phosphatase" evidence="16">
    <location>
        <begin position="26"/>
        <end position="1603"/>
    </location>
</feature>
<dbReference type="PROSITE" id="PS00383">
    <property type="entry name" value="TYR_PHOSPHATASE_1"/>
    <property type="match status" value="2"/>
</dbReference>
<comment type="caution">
    <text evidence="14">Lacks conserved residue(s) required for the propagation of feature annotation.</text>
</comment>
<dbReference type="InterPro" id="IPR000387">
    <property type="entry name" value="Tyr_Pase_dom"/>
</dbReference>
<comment type="similarity">
    <text evidence="2">Belongs to the protein-tyrosine phosphatase family.</text>
</comment>
<dbReference type="SUPFAM" id="SSF57440">
    <property type="entry name" value="Kringle-like"/>
    <property type="match status" value="1"/>
</dbReference>
<keyword evidence="22" id="KW-1185">Reference proteome</keyword>
<dbReference type="InterPro" id="IPR013806">
    <property type="entry name" value="Kringle-like"/>
</dbReference>
<dbReference type="Gene3D" id="3.90.190.10">
    <property type="entry name" value="Protein tyrosine phosphatase superfamily"/>
    <property type="match status" value="2"/>
</dbReference>
<feature type="disulfide bond" evidence="14">
    <location>
        <begin position="134"/>
        <end position="157"/>
    </location>
</feature>
<evidence type="ECO:0000259" key="20">
    <source>
        <dbReference type="PROSITE" id="PS50853"/>
    </source>
</evidence>
<evidence type="ECO:0000259" key="19">
    <source>
        <dbReference type="PROSITE" id="PS50070"/>
    </source>
</evidence>
<dbReference type="PROSITE" id="PS50853">
    <property type="entry name" value="FN3"/>
    <property type="match status" value="4"/>
</dbReference>
<dbReference type="InterPro" id="IPR000001">
    <property type="entry name" value="Kringle"/>
</dbReference>
<feature type="domain" description="Kringle" evidence="19">
    <location>
        <begin position="86"/>
        <end position="162"/>
    </location>
</feature>
<feature type="domain" description="Tyrosine specific protein phosphatases" evidence="18">
    <location>
        <begin position="1511"/>
        <end position="1583"/>
    </location>
</feature>
<keyword evidence="6 16" id="KW-0732">Signal</keyword>
<evidence type="ECO:0000256" key="10">
    <source>
        <dbReference type="ARBA" id="ARBA00023136"/>
    </source>
</evidence>
<feature type="domain" description="Tyrosine-protein phosphatase" evidence="17">
    <location>
        <begin position="1041"/>
        <end position="1297"/>
    </location>
</feature>
<keyword evidence="5 15" id="KW-0812">Transmembrane</keyword>
<comment type="caution">
    <text evidence="21">The sequence shown here is derived from an EMBL/GenBank/DDBJ whole genome shotgun (WGS) entry which is preliminary data.</text>
</comment>
<accession>A0A8B6E2X0</accession>
<dbReference type="GO" id="GO:0016020">
    <property type="term" value="C:membrane"/>
    <property type="evidence" value="ECO:0007669"/>
    <property type="project" value="UniProtKB-SubCell"/>
</dbReference>
<dbReference type="OrthoDB" id="10253954at2759"/>
<feature type="domain" description="Fibronectin type-III" evidence="20">
    <location>
        <begin position="685"/>
        <end position="783"/>
    </location>
</feature>
<feature type="signal peptide" evidence="16">
    <location>
        <begin position="1"/>
        <end position="25"/>
    </location>
</feature>
<evidence type="ECO:0000256" key="12">
    <source>
        <dbReference type="ARBA" id="ARBA00023180"/>
    </source>
</evidence>
<dbReference type="Pfam" id="PF09294">
    <property type="entry name" value="Interfer-bind"/>
    <property type="match status" value="1"/>
</dbReference>
<gene>
    <name evidence="21" type="ORF">MGAL_10B073526</name>
</gene>
<name>A0A8B6E2X0_MYTGA</name>
<evidence type="ECO:0000256" key="3">
    <source>
        <dbReference type="ARBA" id="ARBA00013064"/>
    </source>
</evidence>
<feature type="domain" description="Fibronectin type-III" evidence="20">
    <location>
        <begin position="363"/>
        <end position="466"/>
    </location>
</feature>
<dbReference type="Pfam" id="PF00102">
    <property type="entry name" value="Y_phosphatase"/>
    <property type="match status" value="2"/>
</dbReference>
<keyword evidence="12" id="KW-0325">Glycoprotein</keyword>
<dbReference type="SMART" id="SM00194">
    <property type="entry name" value="PTPc"/>
    <property type="match status" value="2"/>
</dbReference>
<keyword evidence="8" id="KW-0904">Protein phosphatase</keyword>
<keyword evidence="10 15" id="KW-0472">Membrane</keyword>
<dbReference type="InterPro" id="IPR015373">
    <property type="entry name" value="Interferon/interleukin_rcp_dom"/>
</dbReference>
<dbReference type="InterPro" id="IPR003595">
    <property type="entry name" value="Tyr_Pase_cat"/>
</dbReference>
<dbReference type="Pfam" id="PF00041">
    <property type="entry name" value="fn3"/>
    <property type="match status" value="2"/>
</dbReference>
<dbReference type="GO" id="GO:0004725">
    <property type="term" value="F:protein tyrosine phosphatase activity"/>
    <property type="evidence" value="ECO:0007669"/>
    <property type="project" value="UniProtKB-EC"/>
</dbReference>
<dbReference type="InterPro" id="IPR038178">
    <property type="entry name" value="Kringle_sf"/>
</dbReference>
<dbReference type="PRINTS" id="PR00700">
    <property type="entry name" value="PRTYPHPHTASE"/>
</dbReference>
<evidence type="ECO:0000256" key="4">
    <source>
        <dbReference type="ARBA" id="ARBA00022572"/>
    </source>
</evidence>
<dbReference type="SMART" id="SM00404">
    <property type="entry name" value="PTPc_motif"/>
    <property type="match status" value="2"/>
</dbReference>
<evidence type="ECO:0000256" key="15">
    <source>
        <dbReference type="SAM" id="Phobius"/>
    </source>
</evidence>
<dbReference type="SMART" id="SM00060">
    <property type="entry name" value="FN3"/>
    <property type="match status" value="4"/>
</dbReference>